<feature type="region of interest" description="Disordered" evidence="1">
    <location>
        <begin position="1546"/>
        <end position="1567"/>
    </location>
</feature>
<accession>A0A1J8QXQ5</accession>
<feature type="compositionally biased region" description="Polar residues" evidence="1">
    <location>
        <begin position="1558"/>
        <end position="1567"/>
    </location>
</feature>
<feature type="region of interest" description="Disordered" evidence="1">
    <location>
        <begin position="1007"/>
        <end position="1052"/>
    </location>
</feature>
<feature type="region of interest" description="Disordered" evidence="1">
    <location>
        <begin position="346"/>
        <end position="423"/>
    </location>
</feature>
<dbReference type="Proteomes" id="UP000183567">
    <property type="component" value="Unassembled WGS sequence"/>
</dbReference>
<gene>
    <name evidence="2" type="ORF">AZE42_05301</name>
</gene>
<name>A0A1J8QXQ5_9AGAM</name>
<feature type="region of interest" description="Disordered" evidence="1">
    <location>
        <begin position="1243"/>
        <end position="1272"/>
    </location>
</feature>
<comment type="caution">
    <text evidence="2">The sequence shown here is derived from an EMBL/GenBank/DDBJ whole genome shotgun (WGS) entry which is preliminary data.</text>
</comment>
<evidence type="ECO:0000256" key="1">
    <source>
        <dbReference type="SAM" id="MobiDB-lite"/>
    </source>
</evidence>
<feature type="region of interest" description="Disordered" evidence="1">
    <location>
        <begin position="1724"/>
        <end position="1747"/>
    </location>
</feature>
<feature type="compositionally biased region" description="Acidic residues" evidence="1">
    <location>
        <begin position="1261"/>
        <end position="1272"/>
    </location>
</feature>
<feature type="compositionally biased region" description="Acidic residues" evidence="1">
    <location>
        <begin position="626"/>
        <end position="646"/>
    </location>
</feature>
<feature type="region of interest" description="Disordered" evidence="1">
    <location>
        <begin position="1473"/>
        <end position="1498"/>
    </location>
</feature>
<evidence type="ECO:0000313" key="2">
    <source>
        <dbReference type="EMBL" id="OJA18177.1"/>
    </source>
</evidence>
<feature type="region of interest" description="Disordered" evidence="1">
    <location>
        <begin position="453"/>
        <end position="487"/>
    </location>
</feature>
<dbReference type="EMBL" id="LVVM01001592">
    <property type="protein sequence ID" value="OJA18177.1"/>
    <property type="molecule type" value="Genomic_DNA"/>
</dbReference>
<feature type="compositionally biased region" description="Polar residues" evidence="1">
    <location>
        <begin position="1246"/>
        <end position="1258"/>
    </location>
</feature>
<sequence>MSTVVDDVVADEPVSTVQPMHDDLNTLEISGKSATDEEVVDGAANGVKEVAVGAGNVLGAGHNDDDSSVTASSDDTLAAEASVEVLNVSKLVNDEEPEAPVPHTGDLDNDNTIIIEDSEPPASGEIKSPYAEAFEQPTTSKIPTGDISVALAEPTQEDANEVADIAISEITKDEIPAIDDSEAQTPPIDTDTTIVDAPEASAEDGEPPISSNMGPDSAISDAVKLSINGVGSTTDAELSLSQETPTRDPSIGINKFAEVLEEVIATAVETQEIPPVAVDPAVVEDTSGPSEEETSQLELEVSPAEERPVVPELVASVAPAADTASEDTPIPAEAKPALVEAELAGIEATSSLGEPETAATVPVDIDSTAHGAAMEETSVITEPEPEPTLQLTKEAAEFEPSEETPTLEPSIAAAELDPAEETAPVAEAVLSAAELADTPGADTDELAAEFIAPVAEEEKVEEPKGAIEAEDQPAASTESGEDTFAPEVVSAPAEATTDAVVAPTQPEEAIITADTELQVPAEAFVAAEAEPVAANDTITVEPAQLAVADPEPVPTTETDPIAVAEPAAAGEAEAENTVVETVPIDVEPPSSNTSFVEDPEVDFGLVGEEPQTPLTEETATLVLDESSLESADEESEPQEAVEESAVEETVPVEVVVSVDPTSLIREPASIEEAAPAEESPLEETVQVGEVVLVSTEELAPLVDAAPVEGVAPVEAVEELAPVEETTATSIEPAAPIESTPAVEEAVVEESESIVEDPTARADELEAPVVEEILTSVEAAGGEESLHIVDVALPTEQPAALTEESTVIPEAVAPVTEEILTAEEKLPPTVEVVAALVEEDAPVVEEPSAPAPFEDIPVVEEATAPALVEEDISVVEEPYAPTSVEEGVPVVEEPSAPAPAEEDFPVVEEPSASTPVEEDNLVVEEPSPPLLVEEVVPIVEEPAVPVLVEEDVLVVEEPFVPVPVEEDISVVEEPSPSVPVEEDIPVVEEASVPVPVEEIIPVVEGSLAPAGADEPEPVSLEDAPAPVEECEPVAVEETPVPEEQPVAVEETSATAEKYHVADEMDEIPVPETPSDTDQPALEAPPATEESPIPDEEPTSTLHEPSATEVLPTPVDPAVLEKTISTAEGTTPVFEAAPVIPADSMLEAASSVEQTAIVAEVEYDAHVAEPSMVVEESAPAESEVPVIEKVAEDLHAVVNPTALAETSGEIEETGAVEQAVGEVAEQQELATITALSIAADIERPKSPWTPSYSVTTQGSNIPVDDEPGSTYEGEDDIEPTHAQTPEIIIEEVAAIVPEIAANVELARQSQDDADVAVQSAELEAALGEVEEAHLKSPWTPSYSVTVQGHVAQSDEGLEDLEQLPPSAAHSVEADEVEEQPVSSAEGALVAGEISTSTEVIADAHALFSQTVNDTMEYVIPDPAIEVEAPQHIPSEQVATTVEAEPLIVISPEAAIAEEELEEEIEQGSFIVEDESVQLSTPESAEERSQSPWTPSYSVTGLEPTPALDNQVVANEGEFVEHGSFILETQSADVTEDAPEAKLELLTPVDDPVGERPKSPWTPSYSVTKQGPTEEMEELDELEQLPDLLAGTPALAADEKPVPPILITETRASVDEHVVTEEAAAAQEVPQVFPILEVSQKISKKPSLSAVDELNAASTTDVSQFTTLRIDIPATNEDSRKRLESTTSSRFFPGGWFSSSPKVPEEGRASLDVAAGEFVQQTSVENTPTTALPSAVEEDREKKSRWCTIM</sequence>
<feature type="compositionally biased region" description="Low complexity" evidence="1">
    <location>
        <begin position="1020"/>
        <end position="1049"/>
    </location>
</feature>
<feature type="region of interest" description="Disordered" evidence="1">
    <location>
        <begin position="171"/>
        <end position="218"/>
    </location>
</feature>
<proteinExistence type="predicted"/>
<protein>
    <submittedName>
        <fullName evidence="2">Uncharacterized protein</fullName>
    </submittedName>
</protein>
<feature type="compositionally biased region" description="Low complexity" evidence="1">
    <location>
        <begin position="185"/>
        <end position="194"/>
    </location>
</feature>
<feature type="region of interest" description="Disordered" evidence="1">
    <location>
        <begin position="90"/>
        <end position="126"/>
    </location>
</feature>
<feature type="region of interest" description="Disordered" evidence="1">
    <location>
        <begin position="276"/>
        <end position="308"/>
    </location>
</feature>
<feature type="region of interest" description="Disordered" evidence="1">
    <location>
        <begin position="1066"/>
        <end position="1114"/>
    </location>
</feature>
<reference evidence="2 3" key="1">
    <citation type="submission" date="2016-03" db="EMBL/GenBank/DDBJ databases">
        <title>Comparative genomics of the ectomycorrhizal sister species Rhizopogon vinicolor and Rhizopogon vesiculosus (Basidiomycota: Boletales) reveals a divergence of the mating type B locus.</title>
        <authorList>
            <person name="Mujic A.B."/>
            <person name="Kuo A."/>
            <person name="Tritt A."/>
            <person name="Lipzen A."/>
            <person name="Chen C."/>
            <person name="Johnson J."/>
            <person name="Sharma A."/>
            <person name="Barry K."/>
            <person name="Grigoriev I.V."/>
            <person name="Spatafora J.W."/>
        </authorList>
    </citation>
    <scope>NUCLEOTIDE SEQUENCE [LARGE SCALE GENOMIC DNA]</scope>
    <source>
        <strain evidence="2 3">AM-OR11-056</strain>
    </source>
</reference>
<keyword evidence="3" id="KW-1185">Reference proteome</keyword>
<dbReference type="STRING" id="180088.A0A1J8QXQ5"/>
<dbReference type="OrthoDB" id="2804751at2759"/>
<evidence type="ECO:0000313" key="3">
    <source>
        <dbReference type="Proteomes" id="UP000183567"/>
    </source>
</evidence>
<feature type="region of interest" description="Disordered" evidence="1">
    <location>
        <begin position="626"/>
        <end position="647"/>
    </location>
</feature>
<feature type="compositionally biased region" description="Polar residues" evidence="1">
    <location>
        <begin position="1487"/>
        <end position="1496"/>
    </location>
</feature>
<organism evidence="2 3">
    <name type="scientific">Rhizopogon vesiculosus</name>
    <dbReference type="NCBI Taxonomy" id="180088"/>
    <lineage>
        <taxon>Eukaryota</taxon>
        <taxon>Fungi</taxon>
        <taxon>Dikarya</taxon>
        <taxon>Basidiomycota</taxon>
        <taxon>Agaricomycotina</taxon>
        <taxon>Agaricomycetes</taxon>
        <taxon>Agaricomycetidae</taxon>
        <taxon>Boletales</taxon>
        <taxon>Suillineae</taxon>
        <taxon>Rhizopogonaceae</taxon>
        <taxon>Rhizopogon</taxon>
    </lineage>
</organism>